<dbReference type="RefSeq" id="WP_207288625.1">
    <property type="nucleotide sequence ID" value="NZ_CP071462.1"/>
</dbReference>
<evidence type="ECO:0000313" key="1">
    <source>
        <dbReference type="EMBL" id="QSW99017.1"/>
    </source>
</evidence>
<name>A0A8A2VEB1_9EURY</name>
<dbReference type="Pfam" id="PF11848">
    <property type="entry name" value="DUF3368"/>
    <property type="match status" value="1"/>
</dbReference>
<organism evidence="1 2">
    <name type="scientific">Haloterrigena alkaliphila</name>
    <dbReference type="NCBI Taxonomy" id="2816475"/>
    <lineage>
        <taxon>Archaea</taxon>
        <taxon>Methanobacteriati</taxon>
        <taxon>Methanobacteriota</taxon>
        <taxon>Stenosarchaea group</taxon>
        <taxon>Halobacteria</taxon>
        <taxon>Halobacteriales</taxon>
        <taxon>Natrialbaceae</taxon>
        <taxon>Haloterrigena</taxon>
    </lineage>
</organism>
<protein>
    <recommendedName>
        <fullName evidence="3">Nucleic acid-binding protein, contains PIN domain</fullName>
    </recommendedName>
</protein>
<dbReference type="EMBL" id="CP071462">
    <property type="protein sequence ID" value="QSW99017.1"/>
    <property type="molecule type" value="Genomic_DNA"/>
</dbReference>
<evidence type="ECO:0008006" key="3">
    <source>
        <dbReference type="Google" id="ProtNLM"/>
    </source>
</evidence>
<dbReference type="InterPro" id="IPR021799">
    <property type="entry name" value="PIN-like_prokaryotic"/>
</dbReference>
<dbReference type="PANTHER" id="PTHR39550">
    <property type="entry name" value="SLL0658 PROTEIN"/>
    <property type="match status" value="1"/>
</dbReference>
<dbReference type="KEGG" id="hakz:J0X25_16785"/>
<evidence type="ECO:0000313" key="2">
    <source>
        <dbReference type="Proteomes" id="UP000663203"/>
    </source>
</evidence>
<dbReference type="PANTHER" id="PTHR39550:SF1">
    <property type="entry name" value="SLL0658 PROTEIN"/>
    <property type="match status" value="1"/>
</dbReference>
<accession>A0A8A2VEB1</accession>
<keyword evidence="2" id="KW-1185">Reference proteome</keyword>
<dbReference type="AlphaFoldDB" id="A0A8A2VEB1"/>
<sequence>MAEGYPNPIVLDATVLTNFASADSIDFLVEAFESPVVVSAVRDEINRGNRLGYDYLETIADSFGDQLPIIDVDRSAESSEIRDRLDAGEAESLLAVIERDGTLATDDLAARRVADERTIPVVGSVGLLVLGVEQGRIDEATADGWLETWRNERGYYAPVESVSDVLDDDQR</sequence>
<dbReference type="GeneID" id="63188996"/>
<reference evidence="1 2" key="1">
    <citation type="submission" date="2021-03" db="EMBL/GenBank/DDBJ databases">
        <title>Haloterrigena longa sp. nov. and Haloterrigena limicola sp. nov., extremely halophilic archaea isolated from a salt lake.</title>
        <authorList>
            <person name="Henglin C."/>
        </authorList>
    </citation>
    <scope>NUCLEOTIDE SEQUENCE [LARGE SCALE GENOMIC DNA]</scope>
    <source>
        <strain evidence="1 2">KZCA68</strain>
    </source>
</reference>
<proteinExistence type="predicted"/>
<dbReference type="Proteomes" id="UP000663203">
    <property type="component" value="Chromosome"/>
</dbReference>
<gene>
    <name evidence="1" type="ORF">J0X25_16785</name>
</gene>